<comment type="caution">
    <text evidence="3">The sequence shown here is derived from an EMBL/GenBank/DDBJ whole genome shotgun (WGS) entry which is preliminary data.</text>
</comment>
<feature type="chain" id="PRO_5046492647" description="Ig-like SoxY domain-containing protein" evidence="1">
    <location>
        <begin position="34"/>
        <end position="156"/>
    </location>
</feature>
<dbReference type="EMBL" id="CATYWO010000003">
    <property type="protein sequence ID" value="CAJ0792897.1"/>
    <property type="molecule type" value="Genomic_DNA"/>
</dbReference>
<protein>
    <recommendedName>
        <fullName evidence="2">Ig-like SoxY domain-containing protein</fullName>
    </recommendedName>
</protein>
<accession>A0ABN9ITU4</accession>
<dbReference type="InterPro" id="IPR006311">
    <property type="entry name" value="TAT_signal"/>
</dbReference>
<evidence type="ECO:0000313" key="4">
    <source>
        <dbReference type="Proteomes" id="UP001189616"/>
    </source>
</evidence>
<name>A0ABN9ITU4_9RALS</name>
<dbReference type="PROSITE" id="PS51318">
    <property type="entry name" value="TAT"/>
    <property type="match status" value="1"/>
</dbReference>
<evidence type="ECO:0000313" key="3">
    <source>
        <dbReference type="EMBL" id="CAJ0792897.1"/>
    </source>
</evidence>
<dbReference type="InterPro" id="IPR016568">
    <property type="entry name" value="Sulphur_oxidation_SoxY"/>
</dbReference>
<dbReference type="Proteomes" id="UP001189616">
    <property type="component" value="Unassembled WGS sequence"/>
</dbReference>
<feature type="domain" description="Ig-like SoxY" evidence="2">
    <location>
        <begin position="53"/>
        <end position="154"/>
    </location>
</feature>
<dbReference type="NCBIfam" id="TIGR04488">
    <property type="entry name" value="SoxY_true_GGCGG"/>
    <property type="match status" value="1"/>
</dbReference>
<dbReference type="InterPro" id="IPR032711">
    <property type="entry name" value="SoxY"/>
</dbReference>
<gene>
    <name evidence="3" type="ORF">LMG7141_02722</name>
</gene>
<reference evidence="3 4" key="1">
    <citation type="submission" date="2023-07" db="EMBL/GenBank/DDBJ databases">
        <authorList>
            <person name="Peeters C."/>
        </authorList>
    </citation>
    <scope>NUCLEOTIDE SEQUENCE [LARGE SCALE GENOMIC DNA]</scope>
    <source>
        <strain evidence="3 4">LMG 7141</strain>
    </source>
</reference>
<dbReference type="Pfam" id="PF13501">
    <property type="entry name" value="SoxY"/>
    <property type="match status" value="1"/>
</dbReference>
<dbReference type="InterPro" id="IPR038162">
    <property type="entry name" value="SoxY_sf"/>
</dbReference>
<evidence type="ECO:0000259" key="2">
    <source>
        <dbReference type="Pfam" id="PF13501"/>
    </source>
</evidence>
<dbReference type="Gene3D" id="2.60.40.2470">
    <property type="entry name" value="SoxY domain"/>
    <property type="match status" value="1"/>
</dbReference>
<dbReference type="PIRSF" id="PIRSF010312">
    <property type="entry name" value="Sulphur_oxidation_SoxY"/>
    <property type="match status" value="1"/>
</dbReference>
<organism evidence="3 4">
    <name type="scientific">Ralstonia condita</name>
    <dbReference type="NCBI Taxonomy" id="3058600"/>
    <lineage>
        <taxon>Bacteria</taxon>
        <taxon>Pseudomonadati</taxon>
        <taxon>Pseudomonadota</taxon>
        <taxon>Betaproteobacteria</taxon>
        <taxon>Burkholderiales</taxon>
        <taxon>Burkholderiaceae</taxon>
        <taxon>Ralstonia</taxon>
    </lineage>
</organism>
<sequence length="156" mass="15927">MHDAINLTRRDVLRAGAMMALLVSAGIATPAQAAEWNKTAFSIKGVNDVLKQLGGGAVDKGGAGVHLTAPDIAENGAVVPLVVTSTLPGTDMIAILVDKNPNTLAATFGIPAGTEPFVSTRVKMSETSMVYAAVRANGKWILASKEVKVTLGGCGG</sequence>
<keyword evidence="4" id="KW-1185">Reference proteome</keyword>
<proteinExistence type="predicted"/>
<keyword evidence="1" id="KW-0732">Signal</keyword>
<feature type="signal peptide" evidence="1">
    <location>
        <begin position="1"/>
        <end position="33"/>
    </location>
</feature>
<evidence type="ECO:0000256" key="1">
    <source>
        <dbReference type="SAM" id="SignalP"/>
    </source>
</evidence>
<dbReference type="RefSeq" id="WP_316658176.1">
    <property type="nucleotide sequence ID" value="NZ_CATYWO010000003.1"/>
</dbReference>